<organism evidence="3 4">
    <name type="scientific">Blastococcus goldschmidtiae</name>
    <dbReference type="NCBI Taxonomy" id="3075546"/>
    <lineage>
        <taxon>Bacteria</taxon>
        <taxon>Bacillati</taxon>
        <taxon>Actinomycetota</taxon>
        <taxon>Actinomycetes</taxon>
        <taxon>Geodermatophilales</taxon>
        <taxon>Geodermatophilaceae</taxon>
        <taxon>Blastococcus</taxon>
    </lineage>
</organism>
<feature type="region of interest" description="Disordered" evidence="1">
    <location>
        <begin position="375"/>
        <end position="399"/>
    </location>
</feature>
<keyword evidence="2" id="KW-1133">Transmembrane helix</keyword>
<keyword evidence="2" id="KW-0472">Membrane</keyword>
<name>A0ABU2KB04_9ACTN</name>
<dbReference type="RefSeq" id="WP_311346181.1">
    <property type="nucleotide sequence ID" value="NZ_JAVREI010000012.1"/>
</dbReference>
<reference evidence="4" key="1">
    <citation type="submission" date="2023-07" db="EMBL/GenBank/DDBJ databases">
        <title>30 novel species of actinomycetes from the DSMZ collection.</title>
        <authorList>
            <person name="Nouioui I."/>
        </authorList>
    </citation>
    <scope>NUCLEOTIDE SEQUENCE [LARGE SCALE GENOMIC DNA]</scope>
    <source>
        <strain evidence="4">DSM 46792</strain>
    </source>
</reference>
<keyword evidence="4" id="KW-1185">Reference proteome</keyword>
<dbReference type="EMBL" id="JAVREI010000012">
    <property type="protein sequence ID" value="MDT0277374.1"/>
    <property type="molecule type" value="Genomic_DNA"/>
</dbReference>
<evidence type="ECO:0000313" key="3">
    <source>
        <dbReference type="EMBL" id="MDT0277374.1"/>
    </source>
</evidence>
<sequence length="399" mass="41261">MTGTGTDAVGALRWGLQRYFPVFLACLLLGGLLAPFAVLRVESPAEADALVIAQRLDMDLEALARYGEAVFNNGPVAQAVAGRYGAGGDFQDVIPDRVSLLATQDSIVFEVTGRDPDPDVAAGIANTAAEAFVEELNSAGVGVGIFAVQSPAVPPAEAPSGTSTTVATAVGIAAGLLLGLVAVSLLLVVRRPVITPQDAEEATGVRALGVVAVPGTKRGQVAPPHAFAGLIPVCRRLLALSMPTILLLSRPREESARRSLSVALAQILMRVRDIHYVGAPEDEAAVEGAHGDRPGSPRAERLPAAHHRQGADPDMTVIDGNHPLALVQPPDVTASVLVVPEGISAAALRTAVVEHLGGSAEPRILLVKPAARWKGASSDRAAGDEQEPVHAEQDAGQRI</sequence>
<comment type="caution">
    <text evidence="3">The sequence shown here is derived from an EMBL/GenBank/DDBJ whole genome shotgun (WGS) entry which is preliminary data.</text>
</comment>
<keyword evidence="2" id="KW-0812">Transmembrane</keyword>
<feature type="region of interest" description="Disordered" evidence="1">
    <location>
        <begin position="284"/>
        <end position="310"/>
    </location>
</feature>
<protein>
    <recommendedName>
        <fullName evidence="5">Capsular polysaccharide biosynthesis protein</fullName>
    </recommendedName>
</protein>
<gene>
    <name evidence="3" type="ORF">RM425_15835</name>
</gene>
<evidence type="ECO:0008006" key="5">
    <source>
        <dbReference type="Google" id="ProtNLM"/>
    </source>
</evidence>
<feature type="compositionally biased region" description="Basic and acidic residues" evidence="1">
    <location>
        <begin position="381"/>
        <end position="399"/>
    </location>
</feature>
<evidence type="ECO:0000313" key="4">
    <source>
        <dbReference type="Proteomes" id="UP001183222"/>
    </source>
</evidence>
<proteinExistence type="predicted"/>
<evidence type="ECO:0000256" key="1">
    <source>
        <dbReference type="SAM" id="MobiDB-lite"/>
    </source>
</evidence>
<feature type="transmembrane region" description="Helical" evidence="2">
    <location>
        <begin position="20"/>
        <end position="39"/>
    </location>
</feature>
<accession>A0ABU2KB04</accession>
<feature type="transmembrane region" description="Helical" evidence="2">
    <location>
        <begin position="166"/>
        <end position="189"/>
    </location>
</feature>
<feature type="compositionally biased region" description="Basic and acidic residues" evidence="1">
    <location>
        <begin position="289"/>
        <end position="303"/>
    </location>
</feature>
<dbReference type="Proteomes" id="UP001183222">
    <property type="component" value="Unassembled WGS sequence"/>
</dbReference>
<evidence type="ECO:0000256" key="2">
    <source>
        <dbReference type="SAM" id="Phobius"/>
    </source>
</evidence>